<dbReference type="AlphaFoldDB" id="A0AAN6KDV7"/>
<keyword evidence="1" id="KW-0472">Membrane</keyword>
<sequence>MDPSSTTLPFGLPAPTPTLATTATILNYLIFYTSTFVLVIASAVGAVELIARLRSNTLGASELQSDHYTRLGVGACAAILYPAAWITVTYDSSARISDGMAAMQRAVGCLGGIVGVAGLFVVAVALQVWAQALEDEGVEGSASNEEVGVQDE</sequence>
<gene>
    <name evidence="2" type="ORF">LTR91_013436</name>
</gene>
<dbReference type="EMBL" id="JAUJLE010000135">
    <property type="protein sequence ID" value="KAK0977281.1"/>
    <property type="molecule type" value="Genomic_DNA"/>
</dbReference>
<name>A0AAN6KDV7_9PEZI</name>
<evidence type="ECO:0000313" key="3">
    <source>
        <dbReference type="Proteomes" id="UP001175353"/>
    </source>
</evidence>
<feature type="transmembrane region" description="Helical" evidence="1">
    <location>
        <begin position="30"/>
        <end position="51"/>
    </location>
</feature>
<keyword evidence="1" id="KW-0812">Transmembrane</keyword>
<evidence type="ECO:0000313" key="2">
    <source>
        <dbReference type="EMBL" id="KAK0977281.1"/>
    </source>
</evidence>
<reference evidence="2" key="1">
    <citation type="submission" date="2023-06" db="EMBL/GenBank/DDBJ databases">
        <title>Black Yeasts Isolated from many extreme environments.</title>
        <authorList>
            <person name="Coleine C."/>
            <person name="Stajich J.E."/>
            <person name="Selbmann L."/>
        </authorList>
    </citation>
    <scope>NUCLEOTIDE SEQUENCE</scope>
    <source>
        <strain evidence="2">CCFEE 5200</strain>
    </source>
</reference>
<proteinExistence type="predicted"/>
<feature type="transmembrane region" description="Helical" evidence="1">
    <location>
        <begin position="102"/>
        <end position="126"/>
    </location>
</feature>
<keyword evidence="3" id="KW-1185">Reference proteome</keyword>
<feature type="transmembrane region" description="Helical" evidence="1">
    <location>
        <begin position="71"/>
        <end position="90"/>
    </location>
</feature>
<evidence type="ECO:0000256" key="1">
    <source>
        <dbReference type="SAM" id="Phobius"/>
    </source>
</evidence>
<protein>
    <submittedName>
        <fullName evidence="2">Uncharacterized protein</fullName>
    </submittedName>
</protein>
<keyword evidence="1" id="KW-1133">Transmembrane helix</keyword>
<organism evidence="2 3">
    <name type="scientific">Friedmanniomyces endolithicus</name>
    <dbReference type="NCBI Taxonomy" id="329885"/>
    <lineage>
        <taxon>Eukaryota</taxon>
        <taxon>Fungi</taxon>
        <taxon>Dikarya</taxon>
        <taxon>Ascomycota</taxon>
        <taxon>Pezizomycotina</taxon>
        <taxon>Dothideomycetes</taxon>
        <taxon>Dothideomycetidae</taxon>
        <taxon>Mycosphaerellales</taxon>
        <taxon>Teratosphaeriaceae</taxon>
        <taxon>Friedmanniomyces</taxon>
    </lineage>
</organism>
<accession>A0AAN6KDV7</accession>
<dbReference type="Proteomes" id="UP001175353">
    <property type="component" value="Unassembled WGS sequence"/>
</dbReference>
<comment type="caution">
    <text evidence="2">The sequence shown here is derived from an EMBL/GenBank/DDBJ whole genome shotgun (WGS) entry which is preliminary data.</text>
</comment>